<dbReference type="AlphaFoldDB" id="A0A6P1Y4G6"/>
<evidence type="ECO:0000313" key="1">
    <source>
        <dbReference type="EMBL" id="QHX44395.1"/>
    </source>
</evidence>
<dbReference type="EMBL" id="CP048020">
    <property type="protein sequence ID" value="QHX44395.1"/>
    <property type="molecule type" value="Genomic_DNA"/>
</dbReference>
<sequence length="188" mass="21675">MFNMKKNITLIMLSIALFTGFNSLLFAEKNKENSMSYVGKWVFHSIMSMDESGRTTFLNAEEYLNTLPDFIDKNNTAAVEEERRERKTRINSVLEICKDGMIYMLMSIPDNVPQEKIDKAVEAGVITLRHGMMMLGKPQPWEDRNGELWVQIGTVDFFDGQGQKPNWEKCVIENGLLTFVTTRYKKAE</sequence>
<evidence type="ECO:0000313" key="2">
    <source>
        <dbReference type="Proteomes" id="UP000464374"/>
    </source>
</evidence>
<reference evidence="1 2" key="1">
    <citation type="submission" date="2020-01" db="EMBL/GenBank/DDBJ databases">
        <title>Complete genome sequence of a human oral phylogroup 1 Treponema sp. strain ATCC 700766, originally isolated from periodontitis dental plaque.</title>
        <authorList>
            <person name="Chan Y."/>
            <person name="Huo Y.-B."/>
            <person name="Yu X.-L."/>
            <person name="Zeng H."/>
            <person name="Leung W.-K."/>
            <person name="Watt R.M."/>
        </authorList>
    </citation>
    <scope>NUCLEOTIDE SEQUENCE [LARGE SCALE GENOMIC DNA]</scope>
    <source>
        <strain evidence="1 2">OMZ 804</strain>
    </source>
</reference>
<gene>
    <name evidence="1" type="ORF">GWP43_14035</name>
</gene>
<dbReference type="RefSeq" id="WP_162664666.1">
    <property type="nucleotide sequence ID" value="NZ_CP048020.1"/>
</dbReference>
<dbReference type="Proteomes" id="UP000464374">
    <property type="component" value="Chromosome"/>
</dbReference>
<protein>
    <submittedName>
        <fullName evidence="1">Uncharacterized protein</fullName>
    </submittedName>
</protein>
<dbReference type="KEGG" id="trz:GWP43_14035"/>
<proteinExistence type="predicted"/>
<accession>A0A6P1Y4G6</accession>
<organism evidence="1 2">
    <name type="scientific">Treponema vincentii</name>
    <dbReference type="NCBI Taxonomy" id="69710"/>
    <lineage>
        <taxon>Bacteria</taxon>
        <taxon>Pseudomonadati</taxon>
        <taxon>Spirochaetota</taxon>
        <taxon>Spirochaetia</taxon>
        <taxon>Spirochaetales</taxon>
        <taxon>Treponemataceae</taxon>
        <taxon>Treponema</taxon>
    </lineage>
</organism>
<name>A0A6P1Y4G6_9SPIR</name>